<dbReference type="PANTHER" id="PTHR43459">
    <property type="entry name" value="ENOYL-COA HYDRATASE"/>
    <property type="match status" value="1"/>
</dbReference>
<dbReference type="Gene3D" id="3.90.226.10">
    <property type="entry name" value="2-enoyl-CoA Hydratase, Chain A, domain 1"/>
    <property type="match status" value="1"/>
</dbReference>
<dbReference type="Pfam" id="PF00378">
    <property type="entry name" value="ECH_1"/>
    <property type="match status" value="1"/>
</dbReference>
<keyword evidence="3" id="KW-1185">Reference proteome</keyword>
<dbReference type="InterPro" id="IPR018376">
    <property type="entry name" value="Enoyl-CoA_hyd/isom_CS"/>
</dbReference>
<dbReference type="PANTHER" id="PTHR43459:SF1">
    <property type="entry name" value="EG:BACN32G11.4 PROTEIN"/>
    <property type="match status" value="1"/>
</dbReference>
<dbReference type="Proteomes" id="UP001595909">
    <property type="component" value="Unassembled WGS sequence"/>
</dbReference>
<evidence type="ECO:0000256" key="1">
    <source>
        <dbReference type="RuleBase" id="RU003707"/>
    </source>
</evidence>
<evidence type="ECO:0000313" key="3">
    <source>
        <dbReference type="Proteomes" id="UP001595909"/>
    </source>
</evidence>
<dbReference type="SUPFAM" id="SSF52096">
    <property type="entry name" value="ClpP/crotonase"/>
    <property type="match status" value="1"/>
</dbReference>
<gene>
    <name evidence="2" type="ORF">ACFPEL_05120</name>
</gene>
<sequence>MPAFVDRTRAGSVVRLTLCHESRGNAVSVDLLEDLDRRLEEIEADRSVRVVVLTGRGPAFSVGADLAAPPEQRWLRRDTVAADLSRLRRATRIVERLHHLPPVTVAAVNGACAGAGLALALACDLRVAAEGAVVNTAFLSAGLPGDFGGIWFATRALGAARARELFFLPGKLSAAAASDAGLLSRVVPDDEFGAAVDDLARRLAANAPAAARAMKQNLQAAATTTLAEYLRLESERMVAGFHGDEAPEAARAFLERRTPDYADGVEVAAGT</sequence>
<organism evidence="2 3">
    <name type="scientific">Actinomycetospora chibensis</name>
    <dbReference type="NCBI Taxonomy" id="663606"/>
    <lineage>
        <taxon>Bacteria</taxon>
        <taxon>Bacillati</taxon>
        <taxon>Actinomycetota</taxon>
        <taxon>Actinomycetes</taxon>
        <taxon>Pseudonocardiales</taxon>
        <taxon>Pseudonocardiaceae</taxon>
        <taxon>Actinomycetospora</taxon>
    </lineage>
</organism>
<reference evidence="3" key="1">
    <citation type="journal article" date="2019" name="Int. J. Syst. Evol. Microbiol.">
        <title>The Global Catalogue of Microorganisms (GCM) 10K type strain sequencing project: providing services to taxonomists for standard genome sequencing and annotation.</title>
        <authorList>
            <consortium name="The Broad Institute Genomics Platform"/>
            <consortium name="The Broad Institute Genome Sequencing Center for Infectious Disease"/>
            <person name="Wu L."/>
            <person name="Ma J."/>
        </authorList>
    </citation>
    <scope>NUCLEOTIDE SEQUENCE [LARGE SCALE GENOMIC DNA]</scope>
    <source>
        <strain evidence="3">CCUG 50347</strain>
    </source>
</reference>
<dbReference type="CDD" id="cd06558">
    <property type="entry name" value="crotonase-like"/>
    <property type="match status" value="1"/>
</dbReference>
<comment type="caution">
    <text evidence="2">The sequence shown here is derived from an EMBL/GenBank/DDBJ whole genome shotgun (WGS) entry which is preliminary data.</text>
</comment>
<proteinExistence type="inferred from homology"/>
<dbReference type="RefSeq" id="WP_274191361.1">
    <property type="nucleotide sequence ID" value="NZ_BAABHN010000009.1"/>
</dbReference>
<accession>A0ABV9RHI9</accession>
<name>A0ABV9RHI9_9PSEU</name>
<dbReference type="EMBL" id="JBHSIM010000009">
    <property type="protein sequence ID" value="MFC4831785.1"/>
    <property type="molecule type" value="Genomic_DNA"/>
</dbReference>
<comment type="similarity">
    <text evidence="1">Belongs to the enoyl-CoA hydratase/isomerase family.</text>
</comment>
<evidence type="ECO:0000313" key="2">
    <source>
        <dbReference type="EMBL" id="MFC4831785.1"/>
    </source>
</evidence>
<dbReference type="InterPro" id="IPR001753">
    <property type="entry name" value="Enoyl-CoA_hydra/iso"/>
</dbReference>
<dbReference type="PROSITE" id="PS00166">
    <property type="entry name" value="ENOYL_COA_HYDRATASE"/>
    <property type="match status" value="1"/>
</dbReference>
<protein>
    <submittedName>
        <fullName evidence="2">Enoyl-CoA hydratase-related protein</fullName>
    </submittedName>
</protein>
<dbReference type="InterPro" id="IPR029045">
    <property type="entry name" value="ClpP/crotonase-like_dom_sf"/>
</dbReference>